<sequence>MDVHGVSKTQRKKMAKRAQREAGKEERKARDKARKKEKKQKRSLEAQAAWLEMDESQRAERRKQAHEARETRNREEKQRKKRAEEAFEKGEKLVLDLAFGEMMREQERCSLGSQLMFAYASNARAAHPMSLWMTGVEEGGKMDHALKRICGTDRWLVHKTKRCYLEEFEDRRQDLVYLTADAEEEIYELDDRKIYIVGGIVDRNRHKNVTYEKAKAQGIATARLPVHQHVQLSASAILTVNQVVDILLAYRELKDWKAALVRAIPERKRSLQEARETDAAPTTDAQPQISAIK</sequence>
<feature type="compositionally biased region" description="Basic residues" evidence="6">
    <location>
        <begin position="30"/>
        <end position="41"/>
    </location>
</feature>
<feature type="compositionally biased region" description="Basic and acidic residues" evidence="6">
    <location>
        <begin position="65"/>
        <end position="85"/>
    </location>
</feature>
<proteinExistence type="predicted"/>
<keyword evidence="4" id="KW-0949">S-adenosyl-L-methionine</keyword>
<gene>
    <name evidence="8" type="ORF">PSAL00342_LOCUS6389</name>
</gene>
<dbReference type="Gene3D" id="3.40.1280.30">
    <property type="match status" value="1"/>
</dbReference>
<evidence type="ECO:0000256" key="3">
    <source>
        <dbReference type="ARBA" id="ARBA00022679"/>
    </source>
</evidence>
<feature type="domain" description="SAM-dependent MTase TRM10-type" evidence="7">
    <location>
        <begin position="79"/>
        <end position="271"/>
    </location>
</feature>
<evidence type="ECO:0000256" key="5">
    <source>
        <dbReference type="ARBA" id="ARBA00048434"/>
    </source>
</evidence>
<feature type="compositionally biased region" description="Basic and acidic residues" evidence="6">
    <location>
        <begin position="18"/>
        <end position="29"/>
    </location>
</feature>
<evidence type="ECO:0000259" key="7">
    <source>
        <dbReference type="PROSITE" id="PS51675"/>
    </source>
</evidence>
<accession>A0A7S3UEL3</accession>
<dbReference type="PANTHER" id="PTHR13563:SF13">
    <property type="entry name" value="TRNA METHYLTRANSFERASE 10 HOMOLOG A"/>
    <property type="match status" value="1"/>
</dbReference>
<dbReference type="AlphaFoldDB" id="A0A7S3UEL3"/>
<dbReference type="InterPro" id="IPR028564">
    <property type="entry name" value="MT_TRM10-typ"/>
</dbReference>
<evidence type="ECO:0000256" key="4">
    <source>
        <dbReference type="ARBA" id="ARBA00022691"/>
    </source>
</evidence>
<dbReference type="CDD" id="cd18089">
    <property type="entry name" value="SPOUT_Trm10-like"/>
    <property type="match status" value="1"/>
</dbReference>
<name>A0A7S3UEL3_9CHLO</name>
<protein>
    <recommendedName>
        <fullName evidence="1">tRNA (guanine(9)-N(1))-methyltransferase</fullName>
        <ecNumber evidence="1">2.1.1.221</ecNumber>
    </recommendedName>
</protein>
<comment type="catalytic activity">
    <reaction evidence="5">
        <text>guanosine(9) in tRNA + S-adenosyl-L-methionine = N(1)-methylguanosine(9) in tRNA + S-adenosyl-L-homocysteine + H(+)</text>
        <dbReference type="Rhea" id="RHEA:43156"/>
        <dbReference type="Rhea" id="RHEA-COMP:10367"/>
        <dbReference type="Rhea" id="RHEA-COMP:10368"/>
        <dbReference type="ChEBI" id="CHEBI:15378"/>
        <dbReference type="ChEBI" id="CHEBI:57856"/>
        <dbReference type="ChEBI" id="CHEBI:59789"/>
        <dbReference type="ChEBI" id="CHEBI:73542"/>
        <dbReference type="ChEBI" id="CHEBI:74269"/>
        <dbReference type="EC" id="2.1.1.221"/>
    </reaction>
</comment>
<keyword evidence="3" id="KW-0808">Transferase</keyword>
<feature type="region of interest" description="Disordered" evidence="6">
    <location>
        <begin position="1"/>
        <end position="85"/>
    </location>
</feature>
<dbReference type="EMBL" id="HBIS01007047">
    <property type="protein sequence ID" value="CAE0612490.1"/>
    <property type="molecule type" value="Transcribed_RNA"/>
</dbReference>
<evidence type="ECO:0000256" key="2">
    <source>
        <dbReference type="ARBA" id="ARBA00022603"/>
    </source>
</evidence>
<feature type="region of interest" description="Disordered" evidence="6">
    <location>
        <begin position="271"/>
        <end position="293"/>
    </location>
</feature>
<evidence type="ECO:0000313" key="8">
    <source>
        <dbReference type="EMBL" id="CAE0612490.1"/>
    </source>
</evidence>
<keyword evidence="2" id="KW-0489">Methyltransferase</keyword>
<dbReference type="InterPro" id="IPR038459">
    <property type="entry name" value="MT_TRM10-typ_sf"/>
</dbReference>
<dbReference type="EC" id="2.1.1.221" evidence="1"/>
<organism evidence="8">
    <name type="scientific">Picocystis salinarum</name>
    <dbReference type="NCBI Taxonomy" id="88271"/>
    <lineage>
        <taxon>Eukaryota</taxon>
        <taxon>Viridiplantae</taxon>
        <taxon>Chlorophyta</taxon>
        <taxon>Picocystophyceae</taxon>
        <taxon>Picocystales</taxon>
        <taxon>Picocystaceae</taxon>
        <taxon>Picocystis</taxon>
    </lineage>
</organism>
<reference evidence="8" key="1">
    <citation type="submission" date="2021-01" db="EMBL/GenBank/DDBJ databases">
        <authorList>
            <person name="Corre E."/>
            <person name="Pelletier E."/>
            <person name="Niang G."/>
            <person name="Scheremetjew M."/>
            <person name="Finn R."/>
            <person name="Kale V."/>
            <person name="Holt S."/>
            <person name="Cochrane G."/>
            <person name="Meng A."/>
            <person name="Brown T."/>
            <person name="Cohen L."/>
        </authorList>
    </citation>
    <scope>NUCLEOTIDE SEQUENCE</scope>
    <source>
        <strain evidence="8">CCMP1897</strain>
    </source>
</reference>
<evidence type="ECO:0000256" key="1">
    <source>
        <dbReference type="ARBA" id="ARBA00012797"/>
    </source>
</evidence>
<dbReference type="GO" id="GO:0052905">
    <property type="term" value="F:tRNA (guanosine(9)-N1)-methyltransferase activity"/>
    <property type="evidence" value="ECO:0007669"/>
    <property type="project" value="UniProtKB-EC"/>
</dbReference>
<feature type="compositionally biased region" description="Polar residues" evidence="6">
    <location>
        <begin position="283"/>
        <end position="293"/>
    </location>
</feature>
<dbReference type="GO" id="GO:0002939">
    <property type="term" value="P:tRNA N1-guanine methylation"/>
    <property type="evidence" value="ECO:0007669"/>
    <property type="project" value="TreeGrafter"/>
</dbReference>
<dbReference type="InterPro" id="IPR007356">
    <property type="entry name" value="tRNA_m1G_MeTrfase_euk"/>
</dbReference>
<dbReference type="GO" id="GO:0000049">
    <property type="term" value="F:tRNA binding"/>
    <property type="evidence" value="ECO:0007669"/>
    <property type="project" value="TreeGrafter"/>
</dbReference>
<dbReference type="PROSITE" id="PS51675">
    <property type="entry name" value="SAM_MT_TRM10"/>
    <property type="match status" value="1"/>
</dbReference>
<dbReference type="PANTHER" id="PTHR13563">
    <property type="entry name" value="TRNA (GUANINE-9-) METHYLTRANSFERASE"/>
    <property type="match status" value="1"/>
</dbReference>
<dbReference type="GO" id="GO:0005634">
    <property type="term" value="C:nucleus"/>
    <property type="evidence" value="ECO:0007669"/>
    <property type="project" value="TreeGrafter"/>
</dbReference>
<evidence type="ECO:0000256" key="6">
    <source>
        <dbReference type="SAM" id="MobiDB-lite"/>
    </source>
</evidence>